<comment type="caution">
    <text evidence="13">The sequence shown here is derived from an EMBL/GenBank/DDBJ whole genome shotgun (WGS) entry which is preliminary data.</text>
</comment>
<keyword evidence="5" id="KW-0349">Heme</keyword>
<evidence type="ECO:0000256" key="12">
    <source>
        <dbReference type="ARBA" id="ARBA00023136"/>
    </source>
</evidence>
<proteinExistence type="inferred from homology"/>
<dbReference type="PANTHER" id="PTHR24305">
    <property type="entry name" value="CYTOCHROME P450"/>
    <property type="match status" value="1"/>
</dbReference>
<evidence type="ECO:0000256" key="5">
    <source>
        <dbReference type="ARBA" id="ARBA00022617"/>
    </source>
</evidence>
<dbReference type="PRINTS" id="PR00385">
    <property type="entry name" value="P450"/>
</dbReference>
<dbReference type="SUPFAM" id="SSF48264">
    <property type="entry name" value="Cytochrome P450"/>
    <property type="match status" value="1"/>
</dbReference>
<keyword evidence="8" id="KW-1133">Transmembrane helix</keyword>
<keyword evidence="6" id="KW-0812">Transmembrane</keyword>
<evidence type="ECO:0000256" key="9">
    <source>
        <dbReference type="ARBA" id="ARBA00023002"/>
    </source>
</evidence>
<comment type="pathway">
    <text evidence="3">Secondary metabolite biosynthesis; terpenoid biosynthesis.</text>
</comment>
<dbReference type="Proteomes" id="UP001295794">
    <property type="component" value="Unassembled WGS sequence"/>
</dbReference>
<comment type="subcellular location">
    <subcellularLocation>
        <location evidence="2">Membrane</location>
    </subcellularLocation>
</comment>
<dbReference type="InterPro" id="IPR001128">
    <property type="entry name" value="Cyt_P450"/>
</dbReference>
<dbReference type="GO" id="GO:0016705">
    <property type="term" value="F:oxidoreductase activity, acting on paired donors, with incorporation or reduction of molecular oxygen"/>
    <property type="evidence" value="ECO:0007669"/>
    <property type="project" value="InterPro"/>
</dbReference>
<evidence type="ECO:0000256" key="10">
    <source>
        <dbReference type="ARBA" id="ARBA00023004"/>
    </source>
</evidence>
<dbReference type="EMBL" id="CAVNYO010000169">
    <property type="protein sequence ID" value="CAK5270851.1"/>
    <property type="molecule type" value="Genomic_DNA"/>
</dbReference>
<dbReference type="InterPro" id="IPR036396">
    <property type="entry name" value="Cyt_P450_sf"/>
</dbReference>
<accession>A0AAD2K0A4</accession>
<dbReference type="GO" id="GO:0004497">
    <property type="term" value="F:monooxygenase activity"/>
    <property type="evidence" value="ECO:0007669"/>
    <property type="project" value="UniProtKB-KW"/>
</dbReference>
<evidence type="ECO:0000256" key="2">
    <source>
        <dbReference type="ARBA" id="ARBA00004370"/>
    </source>
</evidence>
<evidence type="ECO:0000256" key="8">
    <source>
        <dbReference type="ARBA" id="ARBA00022989"/>
    </source>
</evidence>
<dbReference type="PANTHER" id="PTHR24305:SF166">
    <property type="entry name" value="CYTOCHROME P450 12A4, MITOCHONDRIAL-RELATED"/>
    <property type="match status" value="1"/>
</dbReference>
<dbReference type="GO" id="GO:0020037">
    <property type="term" value="F:heme binding"/>
    <property type="evidence" value="ECO:0007669"/>
    <property type="project" value="InterPro"/>
</dbReference>
<dbReference type="InterPro" id="IPR050121">
    <property type="entry name" value="Cytochrome_P450_monoxygenase"/>
</dbReference>
<dbReference type="GO" id="GO:0005506">
    <property type="term" value="F:iron ion binding"/>
    <property type="evidence" value="ECO:0007669"/>
    <property type="project" value="InterPro"/>
</dbReference>
<reference evidence="13" key="1">
    <citation type="submission" date="2023-11" db="EMBL/GenBank/DDBJ databases">
        <authorList>
            <person name="De Vega J J."/>
            <person name="De Vega J J."/>
        </authorList>
    </citation>
    <scope>NUCLEOTIDE SEQUENCE</scope>
</reference>
<comment type="cofactor">
    <cofactor evidence="1">
        <name>heme</name>
        <dbReference type="ChEBI" id="CHEBI:30413"/>
    </cofactor>
</comment>
<evidence type="ECO:0000256" key="7">
    <source>
        <dbReference type="ARBA" id="ARBA00022723"/>
    </source>
</evidence>
<evidence type="ECO:0000256" key="4">
    <source>
        <dbReference type="ARBA" id="ARBA00010617"/>
    </source>
</evidence>
<name>A0AAD2K0A4_9AGAR</name>
<organism evidence="13 14">
    <name type="scientific">Mycena citricolor</name>
    <dbReference type="NCBI Taxonomy" id="2018698"/>
    <lineage>
        <taxon>Eukaryota</taxon>
        <taxon>Fungi</taxon>
        <taxon>Dikarya</taxon>
        <taxon>Basidiomycota</taxon>
        <taxon>Agaricomycotina</taxon>
        <taxon>Agaricomycetes</taxon>
        <taxon>Agaricomycetidae</taxon>
        <taxon>Agaricales</taxon>
        <taxon>Marasmiineae</taxon>
        <taxon>Mycenaceae</taxon>
        <taxon>Mycena</taxon>
    </lineage>
</organism>
<dbReference type="Pfam" id="PF00067">
    <property type="entry name" value="p450"/>
    <property type="match status" value="2"/>
</dbReference>
<keyword evidence="10" id="KW-0408">Iron</keyword>
<evidence type="ECO:0000313" key="13">
    <source>
        <dbReference type="EMBL" id="CAK5270851.1"/>
    </source>
</evidence>
<keyword evidence="11" id="KW-0503">Monooxygenase</keyword>
<gene>
    <name evidence="13" type="ORF">MYCIT1_LOCUS15600</name>
</gene>
<protein>
    <recommendedName>
        <fullName evidence="15">Cytochrome P450</fullName>
    </recommendedName>
</protein>
<keyword evidence="9" id="KW-0560">Oxidoreductase</keyword>
<keyword evidence="12" id="KW-0472">Membrane</keyword>
<keyword evidence="7" id="KW-0479">Metal-binding</keyword>
<evidence type="ECO:0000313" key="14">
    <source>
        <dbReference type="Proteomes" id="UP001295794"/>
    </source>
</evidence>
<dbReference type="Gene3D" id="1.10.630.10">
    <property type="entry name" value="Cytochrome P450"/>
    <property type="match status" value="1"/>
</dbReference>
<evidence type="ECO:0000256" key="1">
    <source>
        <dbReference type="ARBA" id="ARBA00001971"/>
    </source>
</evidence>
<evidence type="ECO:0000256" key="6">
    <source>
        <dbReference type="ARBA" id="ARBA00022692"/>
    </source>
</evidence>
<evidence type="ECO:0000256" key="11">
    <source>
        <dbReference type="ARBA" id="ARBA00023033"/>
    </source>
</evidence>
<evidence type="ECO:0008006" key="15">
    <source>
        <dbReference type="Google" id="ProtNLM"/>
    </source>
</evidence>
<comment type="similarity">
    <text evidence="4">Belongs to the cytochrome P450 family.</text>
</comment>
<sequence>MSLYNLTLVAAGLVALGVYLTSSVARRRMRDVDGLPRPPRESWLFGNLPQLFLPQNYGDHEFGWQAEYGDVYVIHGVLGQSRMMVSDPAALNHLLRNDDVHLAPMMLALGRSLFGRDNAMALRDASHRKLRAALNLGFAPAVVKGYLETFESVARGITTALDLGDGQEGSVVDISEPLSTATLSAISQGPRAHSGSFRRSAGRRADTGEHFNPVECLSSPRTLIASIRSPSAEADRFGRAQFVAEAMAPYLPAPFLDWMFGLPLPMFAAIRRAYELARKIEDQAIQDLAQSEDSNERSFEHLYAKILAQNSKRALSPDELAMQTNLVLIAGQDTTANTLAFALTELARQPALQDALRGEIRKARLEPATDYDSLPLLNAVIKEALRLLPAEPIGDKIAHVDLTLPLSRPVTLSDGRVVDQLFVPKGQLVGLAFAGYQRGGTRWGPEPEAFNPYRWIEGKVGVSEPMATSPYAHLLAFSNGGDLRERYCLRLTTVLNPALHCRSILEMQVILAELVPKFVFKIPDDPALAMRFRFANTLMPCNDKGEKRAWLAVERVQDL</sequence>
<evidence type="ECO:0000256" key="3">
    <source>
        <dbReference type="ARBA" id="ARBA00004721"/>
    </source>
</evidence>
<keyword evidence="14" id="KW-1185">Reference proteome</keyword>
<dbReference type="GO" id="GO:0016020">
    <property type="term" value="C:membrane"/>
    <property type="evidence" value="ECO:0007669"/>
    <property type="project" value="UniProtKB-SubCell"/>
</dbReference>
<dbReference type="AlphaFoldDB" id="A0AAD2K0A4"/>